<feature type="domain" description="DUF11" evidence="2">
    <location>
        <begin position="228"/>
        <end position="288"/>
    </location>
</feature>
<reference evidence="4 5" key="1">
    <citation type="journal article" date="2019" name="Nat. Commun.">
        <title>A new type of DNA phosphorothioation-based antiviral system in archaea.</title>
        <authorList>
            <person name="Xiong L."/>
            <person name="Liu S."/>
            <person name="Chen S."/>
            <person name="Xiao Y."/>
            <person name="Zhu B."/>
            <person name="Gao Y."/>
            <person name="Zhang Y."/>
            <person name="Chen B."/>
            <person name="Luo J."/>
            <person name="Deng Z."/>
            <person name="Chen X."/>
            <person name="Wang L."/>
            <person name="Chen S."/>
        </authorList>
    </citation>
    <scope>NUCLEOTIDE SEQUENCE [LARGE SCALE GENOMIC DNA]</scope>
    <source>
        <strain evidence="4 5">CBA1105</strain>
    </source>
</reference>
<dbReference type="STRING" id="1457250.GCA_000755225_01332"/>
<dbReference type="InterPro" id="IPR055693">
    <property type="entry name" value="DUF7269"/>
</dbReference>
<dbReference type="PANTHER" id="PTHR33608">
    <property type="entry name" value="BLL2464 PROTEIN"/>
    <property type="match status" value="1"/>
</dbReference>
<protein>
    <submittedName>
        <fullName evidence="4">DUF58 domain-containing protein</fullName>
    </submittedName>
</protein>
<organism evidence="4 5">
    <name type="scientific">Halapricum salinum</name>
    <dbReference type="NCBI Taxonomy" id="1457250"/>
    <lineage>
        <taxon>Archaea</taxon>
        <taxon>Methanobacteriati</taxon>
        <taxon>Methanobacteriota</taxon>
        <taxon>Stenosarchaea group</taxon>
        <taxon>Halobacteria</taxon>
        <taxon>Halobacteriales</taxon>
        <taxon>Haloarculaceae</taxon>
        <taxon>Halapricum</taxon>
    </lineage>
</organism>
<dbReference type="Pfam" id="PF01345">
    <property type="entry name" value="DUF11"/>
    <property type="match status" value="1"/>
</dbReference>
<dbReference type="Pfam" id="PF23933">
    <property type="entry name" value="DUF7269"/>
    <property type="match status" value="1"/>
</dbReference>
<gene>
    <name evidence="4" type="ORF">DV733_07870</name>
</gene>
<evidence type="ECO:0000313" key="5">
    <source>
        <dbReference type="Proteomes" id="UP000296706"/>
    </source>
</evidence>
<dbReference type="Gene3D" id="2.60.40.10">
    <property type="entry name" value="Immunoglobulins"/>
    <property type="match status" value="1"/>
</dbReference>
<accession>A0A4D6HFQ3</accession>
<dbReference type="KEGG" id="hsn:DV733_07870"/>
<evidence type="ECO:0000313" key="4">
    <source>
        <dbReference type="EMBL" id="QCC52904.1"/>
    </source>
</evidence>
<proteinExistence type="predicted"/>
<sequence length="597" mass="65502">MALFALGAALTFTVRYLRGEHDQLDPPLVEYRSTISVPGESLDADLVGARADSSAGLYRQLKDVRERLEDLLERALAQTGAAAEEAQETIQSGGWTDDRIAASFFTSGQPFSAVERARLRASRVRVREVQARHAIAAIADRLSVTDREWTDPDDRGDISAIEEGWVGRFEDVEFRDRETNRWRLVGALTLTAVGLGVLLRAPSLVLAAVPGTGLIAYRYLGSTPAPALVVERAVDEDDPNPGEEVRVTVTVTNAGDGMAFDLRLLDGVPPSLGVVDGSPRHGTTLQPGASTRFAYVVEADRGEHRFESPLVVARDPSGGIERTATVDAEGEQFIRCEPRPTQELSVPVRTQTSRDVGRVVTDSGGSGLEFHSVREYRSGDPMKRIDWNRAARGGGMATLQFREEHAATVVLLIDARDEAFVAPDRSSSSALERSLGAVAEVFLSRLDSDDRVGLAALAADDCWLAPGAGHGHWPLARRLLTTDSAFTETGGDKRFYPIVAMRRLRKKLPKNAQLVLFSPLCDDTAVWMARRLHAYGYPMTVVSPDPTTTVSPGRTTAHMERQLRLSRLRRADVRVIDWEFDEPLEAATTRATRRWSR</sequence>
<dbReference type="AlphaFoldDB" id="A0A4D6HFQ3"/>
<dbReference type="EMBL" id="CP031310">
    <property type="protein sequence ID" value="QCC52904.1"/>
    <property type="molecule type" value="Genomic_DNA"/>
</dbReference>
<dbReference type="Pfam" id="PF01882">
    <property type="entry name" value="DUF58"/>
    <property type="match status" value="1"/>
</dbReference>
<dbReference type="PANTHER" id="PTHR33608:SF6">
    <property type="entry name" value="BLL2464 PROTEIN"/>
    <property type="match status" value="1"/>
</dbReference>
<name>A0A4D6HFQ3_9EURY</name>
<dbReference type="Proteomes" id="UP000296706">
    <property type="component" value="Chromosome"/>
</dbReference>
<evidence type="ECO:0000256" key="1">
    <source>
        <dbReference type="SAM" id="Coils"/>
    </source>
</evidence>
<dbReference type="InterPro" id="IPR002881">
    <property type="entry name" value="DUF58"/>
</dbReference>
<dbReference type="InterPro" id="IPR013783">
    <property type="entry name" value="Ig-like_fold"/>
</dbReference>
<keyword evidence="1" id="KW-0175">Coiled coil</keyword>
<keyword evidence="5" id="KW-1185">Reference proteome</keyword>
<evidence type="ECO:0000259" key="2">
    <source>
        <dbReference type="Pfam" id="PF01345"/>
    </source>
</evidence>
<feature type="coiled-coil region" evidence="1">
    <location>
        <begin position="54"/>
        <end position="85"/>
    </location>
</feature>
<evidence type="ECO:0000259" key="3">
    <source>
        <dbReference type="Pfam" id="PF01882"/>
    </source>
</evidence>
<feature type="domain" description="DUF58" evidence="3">
    <location>
        <begin position="372"/>
        <end position="533"/>
    </location>
</feature>
<dbReference type="InterPro" id="IPR001434">
    <property type="entry name" value="OmcB-like_DUF11"/>
</dbReference>